<dbReference type="EMBL" id="QNRH01000011">
    <property type="protein sequence ID" value="RBO90910.1"/>
    <property type="molecule type" value="Genomic_DNA"/>
</dbReference>
<reference evidence="1 2" key="1">
    <citation type="submission" date="2018-06" db="EMBL/GenBank/DDBJ databases">
        <title>Genomic Encyclopedia of Type Strains, Phase IV (KMG-IV): sequencing the most valuable type-strain genomes for metagenomic binning, comparative biology and taxonomic classification.</title>
        <authorList>
            <person name="Goeker M."/>
        </authorList>
    </citation>
    <scope>NUCLEOTIDE SEQUENCE [LARGE SCALE GENOMIC DNA]</scope>
    <source>
        <strain evidence="1 2">DSM 25619</strain>
    </source>
</reference>
<dbReference type="RefSeq" id="WP_113946074.1">
    <property type="nucleotide sequence ID" value="NZ_JBHEEG010000013.1"/>
</dbReference>
<organism evidence="1 2">
    <name type="scientific">Pseudochrobactrum asaccharolyticum</name>
    <dbReference type="NCBI Taxonomy" id="354351"/>
    <lineage>
        <taxon>Bacteria</taxon>
        <taxon>Pseudomonadati</taxon>
        <taxon>Pseudomonadota</taxon>
        <taxon>Alphaproteobacteria</taxon>
        <taxon>Hyphomicrobiales</taxon>
        <taxon>Brucellaceae</taxon>
        <taxon>Pseudochrobactrum</taxon>
    </lineage>
</organism>
<accession>A0A366DLF3</accession>
<gene>
    <name evidence="1" type="ORF">DFR47_1115</name>
</gene>
<proteinExistence type="predicted"/>
<evidence type="ECO:0000313" key="1">
    <source>
        <dbReference type="EMBL" id="RBO90910.1"/>
    </source>
</evidence>
<dbReference type="Proteomes" id="UP000252893">
    <property type="component" value="Unassembled WGS sequence"/>
</dbReference>
<dbReference type="OrthoDB" id="7833995at2"/>
<evidence type="ECO:0008006" key="3">
    <source>
        <dbReference type="Google" id="ProtNLM"/>
    </source>
</evidence>
<keyword evidence="2" id="KW-1185">Reference proteome</keyword>
<sequence length="214" mass="23595">MTSLDAALKNKLNAILGASAQFWPGKKPKLDDYYEAYLWAETLFVADEQKWQIKYINAGPSNDAFTFRMGPGLITSGGYTYAEISKGSRGGELHIGVRVHGRSGTLHEFDVLGLDQSYRTRSGAGQPRQSEVKLHIEAKFHKSDLSLGIGRAIVGLGADCPDIEPFLVAKNRASGTVRPLIKYFGGHFVEQVFPGESGVDPYFRNCVRAALQRW</sequence>
<name>A0A366DLF3_9HYPH</name>
<evidence type="ECO:0000313" key="2">
    <source>
        <dbReference type="Proteomes" id="UP000252893"/>
    </source>
</evidence>
<dbReference type="AlphaFoldDB" id="A0A366DLF3"/>
<protein>
    <recommendedName>
        <fullName evidence="3">Restriction endonuclease</fullName>
    </recommendedName>
</protein>
<comment type="caution">
    <text evidence="1">The sequence shown here is derived from an EMBL/GenBank/DDBJ whole genome shotgun (WGS) entry which is preliminary data.</text>
</comment>